<dbReference type="STRING" id="397948.Cmaq_1605"/>
<dbReference type="PANTHER" id="PTHR46112:SF9">
    <property type="entry name" value="XAA-PRO AMINOPEPTIDASE"/>
    <property type="match status" value="1"/>
</dbReference>
<dbReference type="InterPro" id="IPR000994">
    <property type="entry name" value="Pept_M24"/>
</dbReference>
<evidence type="ECO:0000256" key="1">
    <source>
        <dbReference type="ARBA" id="ARBA00022723"/>
    </source>
</evidence>
<dbReference type="Pfam" id="PF01321">
    <property type="entry name" value="Creatinase_N"/>
    <property type="match status" value="1"/>
</dbReference>
<dbReference type="GO" id="GO:0016787">
    <property type="term" value="F:hydrolase activity"/>
    <property type="evidence" value="ECO:0007669"/>
    <property type="project" value="UniProtKB-KW"/>
</dbReference>
<organism evidence="5 6">
    <name type="scientific">Caldivirga maquilingensis (strain ATCC 700844 / DSM 13496 / JCM 10307 / IC-167)</name>
    <dbReference type="NCBI Taxonomy" id="397948"/>
    <lineage>
        <taxon>Archaea</taxon>
        <taxon>Thermoproteota</taxon>
        <taxon>Thermoprotei</taxon>
        <taxon>Thermoproteales</taxon>
        <taxon>Thermoproteaceae</taxon>
        <taxon>Caldivirga</taxon>
    </lineage>
</organism>
<dbReference type="EMBL" id="CP000852">
    <property type="protein sequence ID" value="ABW02428.1"/>
    <property type="molecule type" value="Genomic_DNA"/>
</dbReference>
<dbReference type="KEGG" id="cma:Cmaq_1605"/>
<dbReference type="InterPro" id="IPR029149">
    <property type="entry name" value="Creatin/AminoP/Spt16_N"/>
</dbReference>
<dbReference type="OrthoDB" id="1346at2157"/>
<dbReference type="Proteomes" id="UP000001137">
    <property type="component" value="Chromosome"/>
</dbReference>
<dbReference type="Pfam" id="PF00557">
    <property type="entry name" value="Peptidase_M24"/>
    <property type="match status" value="1"/>
</dbReference>
<dbReference type="AlphaFoldDB" id="A8M9V7"/>
<dbReference type="SUPFAM" id="SSF53092">
    <property type="entry name" value="Creatinase/prolidase N-terminal domain"/>
    <property type="match status" value="1"/>
</dbReference>
<protein>
    <submittedName>
        <fullName evidence="5">Peptidase M24</fullName>
    </submittedName>
</protein>
<dbReference type="Gene3D" id="3.90.230.10">
    <property type="entry name" value="Creatinase/methionine aminopeptidase superfamily"/>
    <property type="match status" value="1"/>
</dbReference>
<feature type="domain" description="Creatinase N-terminal" evidence="4">
    <location>
        <begin position="9"/>
        <end position="139"/>
    </location>
</feature>
<keyword evidence="2" id="KW-0378">Hydrolase</keyword>
<keyword evidence="1" id="KW-0479">Metal-binding</keyword>
<accession>A8M9V7</accession>
<dbReference type="InterPro" id="IPR050659">
    <property type="entry name" value="Peptidase_M24B"/>
</dbReference>
<dbReference type="PRINTS" id="PR00599">
    <property type="entry name" value="MAPEPTIDASE"/>
</dbReference>
<dbReference type="GeneID" id="5710109"/>
<gene>
    <name evidence="5" type="ordered locus">Cmaq_1605</name>
</gene>
<dbReference type="InterPro" id="IPR001131">
    <property type="entry name" value="Peptidase_M24B_aminopep-P_CS"/>
</dbReference>
<evidence type="ECO:0000313" key="5">
    <source>
        <dbReference type="EMBL" id="ABW02428.1"/>
    </source>
</evidence>
<dbReference type="PROSITE" id="PS00491">
    <property type="entry name" value="PROLINE_PEPTIDASE"/>
    <property type="match status" value="1"/>
</dbReference>
<dbReference type="eggNOG" id="arCOG01000">
    <property type="taxonomic scope" value="Archaea"/>
</dbReference>
<evidence type="ECO:0000256" key="2">
    <source>
        <dbReference type="ARBA" id="ARBA00022801"/>
    </source>
</evidence>
<evidence type="ECO:0000259" key="4">
    <source>
        <dbReference type="Pfam" id="PF01321"/>
    </source>
</evidence>
<proteinExistence type="predicted"/>
<dbReference type="InterPro" id="IPR036005">
    <property type="entry name" value="Creatinase/aminopeptidase-like"/>
</dbReference>
<dbReference type="GO" id="GO:0046872">
    <property type="term" value="F:metal ion binding"/>
    <property type="evidence" value="ECO:0007669"/>
    <property type="project" value="UniProtKB-KW"/>
</dbReference>
<dbReference type="SUPFAM" id="SSF55920">
    <property type="entry name" value="Creatinase/aminopeptidase"/>
    <property type="match status" value="1"/>
</dbReference>
<reference evidence="5 6" key="1">
    <citation type="submission" date="2007-10" db="EMBL/GenBank/DDBJ databases">
        <title>Complete sequence of Caldivirga maquilingensis IC-167.</title>
        <authorList>
            <consortium name="US DOE Joint Genome Institute"/>
            <person name="Copeland A."/>
            <person name="Lucas S."/>
            <person name="Lapidus A."/>
            <person name="Barry K."/>
            <person name="Glavina del Rio T."/>
            <person name="Dalin E."/>
            <person name="Tice H."/>
            <person name="Pitluck S."/>
            <person name="Saunders E."/>
            <person name="Brettin T."/>
            <person name="Bruce D."/>
            <person name="Detter J.C."/>
            <person name="Han C."/>
            <person name="Schmutz J."/>
            <person name="Larimer F."/>
            <person name="Land M."/>
            <person name="Hauser L."/>
            <person name="Kyrpides N."/>
            <person name="Ivanova N."/>
            <person name="Biddle J.F."/>
            <person name="Zhang Z."/>
            <person name="Fitz-Gibbon S.T."/>
            <person name="Lowe T.M."/>
            <person name="Saltikov C."/>
            <person name="House C.H."/>
            <person name="Richardson P."/>
        </authorList>
    </citation>
    <scope>NUCLEOTIDE SEQUENCE [LARGE SCALE GENOMIC DNA]</scope>
    <source>
        <strain evidence="6">ATCC 700844 / DSM 13496 / JCM 10307 / IC-167</strain>
    </source>
</reference>
<evidence type="ECO:0000259" key="3">
    <source>
        <dbReference type="Pfam" id="PF00557"/>
    </source>
</evidence>
<sequence length="366" mass="40420">MGVGRFANRLRAFMNNARGLGVELAVVSTPVNIRYLTGARIETFERFGALLICLRNGESTLIIPKLDEGKVKELDLNYLTYTDSEGPRALVERVTSNCGNATVVGFESNAPLRHFWLLRSVLGGFKDLPIDDALVSLRIMKDEEEISNIKAAVKAIEKGFEAVENSLRAGLTEVKLAEVIRDVISSAGAEPRDILVQSGPNSAIPHWLPSSRRISDNDVVVIDLTATYNDYYGDLTRTFTVGNVNDEFIKIYNLVKRAHDEAITAVKDGVTGSYIDSVARRIIREGGYGEYFIHRTGHGIGLEVHEEPYISSDYVKALPRGSVFTIEPGIYLQGRFGVRLESNVVINSNGVVEVLDSYWPSINHAD</sequence>
<feature type="domain" description="Peptidase M24" evidence="3">
    <location>
        <begin position="148"/>
        <end position="347"/>
    </location>
</feature>
<keyword evidence="6" id="KW-1185">Reference proteome</keyword>
<dbReference type="Gene3D" id="3.40.350.10">
    <property type="entry name" value="Creatinase/prolidase N-terminal domain"/>
    <property type="match status" value="1"/>
</dbReference>
<dbReference type="InterPro" id="IPR000587">
    <property type="entry name" value="Creatinase_N"/>
</dbReference>
<name>A8M9V7_CALMQ</name>
<dbReference type="InterPro" id="IPR001714">
    <property type="entry name" value="Pept_M24_MAP"/>
</dbReference>
<dbReference type="PANTHER" id="PTHR46112">
    <property type="entry name" value="AMINOPEPTIDASE"/>
    <property type="match status" value="1"/>
</dbReference>
<dbReference type="HOGENOM" id="CLU_017266_4_2_2"/>
<dbReference type="RefSeq" id="WP_012186647.1">
    <property type="nucleotide sequence ID" value="NC_009954.1"/>
</dbReference>
<evidence type="ECO:0000313" key="6">
    <source>
        <dbReference type="Proteomes" id="UP000001137"/>
    </source>
</evidence>